<feature type="transmembrane region" description="Helical" evidence="1">
    <location>
        <begin position="99"/>
        <end position="123"/>
    </location>
</feature>
<dbReference type="AlphaFoldDB" id="A0A931H8W5"/>
<keyword evidence="1" id="KW-0472">Membrane</keyword>
<dbReference type="RefSeq" id="WP_197159654.1">
    <property type="nucleotide sequence ID" value="NZ_JADZGI010000001.1"/>
</dbReference>
<dbReference type="EMBL" id="JADZGI010000001">
    <property type="protein sequence ID" value="MBH0111334.1"/>
    <property type="molecule type" value="Genomic_DNA"/>
</dbReference>
<organism evidence="2 3">
    <name type="scientific">Novosphingobium aureum</name>
    <dbReference type="NCBI Taxonomy" id="2792964"/>
    <lineage>
        <taxon>Bacteria</taxon>
        <taxon>Pseudomonadati</taxon>
        <taxon>Pseudomonadota</taxon>
        <taxon>Alphaproteobacteria</taxon>
        <taxon>Sphingomonadales</taxon>
        <taxon>Sphingomonadaceae</taxon>
        <taxon>Novosphingobium</taxon>
    </lineage>
</organism>
<feature type="transmembrane region" description="Helical" evidence="1">
    <location>
        <begin position="167"/>
        <end position="184"/>
    </location>
</feature>
<feature type="transmembrane region" description="Helical" evidence="1">
    <location>
        <begin position="135"/>
        <end position="155"/>
    </location>
</feature>
<feature type="transmembrane region" description="Helical" evidence="1">
    <location>
        <begin position="196"/>
        <end position="212"/>
    </location>
</feature>
<keyword evidence="3" id="KW-1185">Reference proteome</keyword>
<accession>A0A931H8W5</accession>
<keyword evidence="1" id="KW-0812">Transmembrane</keyword>
<reference evidence="2" key="1">
    <citation type="submission" date="2020-11" db="EMBL/GenBank/DDBJ databases">
        <title>Novosphingobium aureum sp. nov., a marine bacterium isolated from sediment of a salt flat.</title>
        <authorList>
            <person name="Yoo Y."/>
            <person name="Kim J.-J."/>
        </authorList>
    </citation>
    <scope>NUCLEOTIDE SEQUENCE</scope>
    <source>
        <strain evidence="2">YJ-S2-02</strain>
    </source>
</reference>
<feature type="transmembrane region" description="Helical" evidence="1">
    <location>
        <begin position="219"/>
        <end position="236"/>
    </location>
</feature>
<dbReference type="Proteomes" id="UP000617634">
    <property type="component" value="Unassembled WGS sequence"/>
</dbReference>
<gene>
    <name evidence="2" type="ORF">I5E68_00025</name>
</gene>
<proteinExistence type="predicted"/>
<evidence type="ECO:0000313" key="3">
    <source>
        <dbReference type="Proteomes" id="UP000617634"/>
    </source>
</evidence>
<feature type="transmembrane region" description="Helical" evidence="1">
    <location>
        <begin position="331"/>
        <end position="352"/>
    </location>
</feature>
<evidence type="ECO:0008006" key="4">
    <source>
        <dbReference type="Google" id="ProtNLM"/>
    </source>
</evidence>
<protein>
    <recommendedName>
        <fullName evidence="4">Acyltransferase 3 domain-containing protein</fullName>
    </recommendedName>
</protein>
<sequence length="384" mass="42840">MARISKAGRDLVAAHPRLLGTWDDNSAQTQEVARGYMIVFVFYTHAMLGVAAHLGPNAWLVLFQLKYVVPGISAFFLLSGMSAPNMAKKGFEPILRMSLALLLFAVTSHLGGWLIMLAGQAYATPFEAAKALVRPLVFGIGYEGFIGWFFLSLAIARILAYVFLRNWLAFVPLVLVIIAAVWLSKRLGLPDNIYEWRNWPAATLFFLIGMRFPRGWRISNAVGLPAFALSLVLALVNRHGIWRTGPCFTCDMHFQSEAMYGKYGSILVYVPQQLLFAIFMLWLAQRTAPTLVGRTASFFGRSSLPILLMHGWVLLTIYPGILSGMPSYETPYLFVGIMCTAIVIHAVLYAILRNPLDWIQARIFAISRIGQARARPRARHTQAA</sequence>
<evidence type="ECO:0000313" key="2">
    <source>
        <dbReference type="EMBL" id="MBH0111334.1"/>
    </source>
</evidence>
<evidence type="ECO:0000256" key="1">
    <source>
        <dbReference type="SAM" id="Phobius"/>
    </source>
</evidence>
<feature type="transmembrane region" description="Helical" evidence="1">
    <location>
        <begin position="266"/>
        <end position="284"/>
    </location>
</feature>
<feature type="transmembrane region" description="Helical" evidence="1">
    <location>
        <begin position="35"/>
        <end position="55"/>
    </location>
</feature>
<name>A0A931H8W5_9SPHN</name>
<feature type="transmembrane region" description="Helical" evidence="1">
    <location>
        <begin position="67"/>
        <end position="87"/>
    </location>
</feature>
<feature type="transmembrane region" description="Helical" evidence="1">
    <location>
        <begin position="304"/>
        <end position="325"/>
    </location>
</feature>
<keyword evidence="1" id="KW-1133">Transmembrane helix</keyword>
<comment type="caution">
    <text evidence="2">The sequence shown here is derived from an EMBL/GenBank/DDBJ whole genome shotgun (WGS) entry which is preliminary data.</text>
</comment>